<evidence type="ECO:0000256" key="1">
    <source>
        <dbReference type="ARBA" id="ARBA00022741"/>
    </source>
</evidence>
<comment type="caution">
    <text evidence="8">The sequence shown here is derived from an EMBL/GenBank/DDBJ whole genome shotgun (WGS) entry which is preliminary data.</text>
</comment>
<dbReference type="Gene3D" id="3.40.50.300">
    <property type="entry name" value="P-loop containing nucleotide triphosphate hydrolases"/>
    <property type="match status" value="1"/>
</dbReference>
<feature type="compositionally biased region" description="Basic and acidic residues" evidence="6">
    <location>
        <begin position="246"/>
        <end position="282"/>
    </location>
</feature>
<evidence type="ECO:0000256" key="3">
    <source>
        <dbReference type="ARBA" id="ARBA00022806"/>
    </source>
</evidence>
<dbReference type="AlphaFoldDB" id="A0A2W1KHA8"/>
<dbReference type="InterPro" id="IPR027417">
    <property type="entry name" value="P-loop_NTPase"/>
</dbReference>
<dbReference type="GO" id="GO:0043138">
    <property type="term" value="F:3'-5' DNA helicase activity"/>
    <property type="evidence" value="ECO:0007669"/>
    <property type="project" value="TreeGrafter"/>
</dbReference>
<organism evidence="8 9">
    <name type="scientific">Acidithiobacillus ferrooxidans</name>
    <name type="common">Thiobacillus ferrooxidans</name>
    <dbReference type="NCBI Taxonomy" id="920"/>
    <lineage>
        <taxon>Bacteria</taxon>
        <taxon>Pseudomonadati</taxon>
        <taxon>Pseudomonadota</taxon>
        <taxon>Acidithiobacillia</taxon>
        <taxon>Acidithiobacillales</taxon>
        <taxon>Acidithiobacillaceae</taxon>
        <taxon>Acidithiobacillus</taxon>
    </lineage>
</organism>
<dbReference type="GO" id="GO:0003677">
    <property type="term" value="F:DNA binding"/>
    <property type="evidence" value="ECO:0007669"/>
    <property type="project" value="InterPro"/>
</dbReference>
<keyword evidence="3" id="KW-0347">Helicase</keyword>
<dbReference type="Proteomes" id="UP000248886">
    <property type="component" value="Unassembled WGS sequence"/>
</dbReference>
<feature type="domain" description="UvrD-like helicase C-terminal" evidence="7">
    <location>
        <begin position="136"/>
        <end position="194"/>
    </location>
</feature>
<evidence type="ECO:0000313" key="9">
    <source>
        <dbReference type="Proteomes" id="UP000248886"/>
    </source>
</evidence>
<evidence type="ECO:0000313" key="8">
    <source>
        <dbReference type="EMBL" id="PZD81805.1"/>
    </source>
</evidence>
<accession>A0A2W1KHA8</accession>
<reference evidence="8 9" key="1">
    <citation type="submission" date="2018-06" db="EMBL/GenBank/DDBJ databases">
        <title>Draft sequence of Acidithiobacillus ferrooxidans CCM 4253.</title>
        <authorList>
            <person name="Moya-Beltran A."/>
            <person name="Castro M."/>
            <person name="Covarrubias P.C."/>
            <person name="Issotta F."/>
            <person name="Janiczek O."/>
            <person name="Mandl M."/>
            <person name="Kucera J."/>
            <person name="Quatrini R."/>
        </authorList>
    </citation>
    <scope>NUCLEOTIDE SEQUENCE [LARGE SCALE GENOMIC DNA]</scope>
    <source>
        <strain evidence="8 9">CCM 4253</strain>
    </source>
</reference>
<keyword evidence="1" id="KW-0547">Nucleotide-binding</keyword>
<keyword evidence="2" id="KW-0378">Hydrolase</keyword>
<evidence type="ECO:0000256" key="4">
    <source>
        <dbReference type="ARBA" id="ARBA00022840"/>
    </source>
</evidence>
<protein>
    <recommendedName>
        <fullName evidence="5">DNA 3'-5' helicase II</fullName>
    </recommendedName>
</protein>
<evidence type="ECO:0000256" key="2">
    <source>
        <dbReference type="ARBA" id="ARBA00022801"/>
    </source>
</evidence>
<name>A0A2W1KHA8_ACIFR</name>
<dbReference type="PANTHER" id="PTHR11070">
    <property type="entry name" value="UVRD / RECB / PCRA DNA HELICASE FAMILY MEMBER"/>
    <property type="match status" value="1"/>
</dbReference>
<dbReference type="GO" id="GO:0000725">
    <property type="term" value="P:recombinational repair"/>
    <property type="evidence" value="ECO:0007669"/>
    <property type="project" value="TreeGrafter"/>
</dbReference>
<dbReference type="InterPro" id="IPR000212">
    <property type="entry name" value="DNA_helicase_UvrD/REP"/>
</dbReference>
<dbReference type="GO" id="GO:0005524">
    <property type="term" value="F:ATP binding"/>
    <property type="evidence" value="ECO:0007669"/>
    <property type="project" value="UniProtKB-KW"/>
</dbReference>
<dbReference type="GO" id="GO:0016787">
    <property type="term" value="F:hydrolase activity"/>
    <property type="evidence" value="ECO:0007669"/>
    <property type="project" value="UniProtKB-KW"/>
</dbReference>
<feature type="compositionally biased region" description="Polar residues" evidence="6">
    <location>
        <begin position="224"/>
        <end position="234"/>
    </location>
</feature>
<evidence type="ECO:0000259" key="7">
    <source>
        <dbReference type="Pfam" id="PF13361"/>
    </source>
</evidence>
<feature type="region of interest" description="Disordered" evidence="6">
    <location>
        <begin position="215"/>
        <end position="293"/>
    </location>
</feature>
<gene>
    <name evidence="8" type="ORF">DN052_01640</name>
</gene>
<evidence type="ECO:0000256" key="5">
    <source>
        <dbReference type="ARBA" id="ARBA00034923"/>
    </source>
</evidence>
<keyword evidence="4" id="KW-0067">ATP-binding</keyword>
<dbReference type="Pfam" id="PF13361">
    <property type="entry name" value="UvrD_C"/>
    <property type="match status" value="1"/>
</dbReference>
<sequence>MGAATRLKGLPDKESTCQVGGGGSARAFIARTNSSVMAAVLPTLAEGRRVGVAGKKGVLQMLDDYRSLREGKPKGQFTHFATEQELREYAEEAMDIKTFLRIVDTFGLEKLDRAVRRCEDLDADKDIWKRCDFIALTGHKAKGLEFDSVRLGEDFFQPKRLRSVDPETGTEKVREEELRLIYVAMTRARRELYLPEIDPKDDIFGWFYPAETKPDPVGKPAPVSVTNAATPASTSEKKPRQPRRAAKWEADHKEAVREQTAERVRRHREKDPDAHRAYMREYMRKKRAVTATA</sequence>
<dbReference type="SUPFAM" id="SSF52540">
    <property type="entry name" value="P-loop containing nucleoside triphosphate hydrolases"/>
    <property type="match status" value="1"/>
</dbReference>
<dbReference type="EMBL" id="QKQP01000001">
    <property type="protein sequence ID" value="PZD81805.1"/>
    <property type="molecule type" value="Genomic_DNA"/>
</dbReference>
<evidence type="ECO:0000256" key="6">
    <source>
        <dbReference type="SAM" id="MobiDB-lite"/>
    </source>
</evidence>
<dbReference type="InterPro" id="IPR014017">
    <property type="entry name" value="DNA_helicase_UvrD-like_C"/>
</dbReference>
<proteinExistence type="predicted"/>
<feature type="compositionally biased region" description="Basic residues" evidence="6">
    <location>
        <begin position="283"/>
        <end position="293"/>
    </location>
</feature>
<dbReference type="PANTHER" id="PTHR11070:SF2">
    <property type="entry name" value="ATP-DEPENDENT DNA HELICASE SRS2"/>
    <property type="match status" value="1"/>
</dbReference>